<comment type="caution">
    <text evidence="2">The sequence shown here is derived from an EMBL/GenBank/DDBJ whole genome shotgun (WGS) entry which is preliminary data.</text>
</comment>
<gene>
    <name evidence="2" type="ORF">bsdE14_10530</name>
</gene>
<dbReference type="InterPro" id="IPR001173">
    <property type="entry name" value="Glyco_trans_2-like"/>
</dbReference>
<dbReference type="Gene3D" id="3.90.550.10">
    <property type="entry name" value="Spore Coat Polysaccharide Biosynthesis Protein SpsA, Chain A"/>
    <property type="match status" value="1"/>
</dbReference>
<protein>
    <submittedName>
        <fullName evidence="2">Glycosyl transferase</fullName>
    </submittedName>
</protein>
<dbReference type="RefSeq" id="WP_264848932.1">
    <property type="nucleotide sequence ID" value="NZ_BRXR01000001.1"/>
</dbReference>
<dbReference type="GO" id="GO:0016740">
    <property type="term" value="F:transferase activity"/>
    <property type="evidence" value="ECO:0007669"/>
    <property type="project" value="UniProtKB-KW"/>
</dbReference>
<accession>A0ABQ5N355</accession>
<reference evidence="2 3" key="1">
    <citation type="journal article" date="2024" name="Int. J. Syst. Evol. Microbiol.">
        <title>Clostridium omnivorum sp. nov., isolated from anoxic soil under the treatment of reductive soil disinfestation.</title>
        <authorList>
            <person name="Ueki A."/>
            <person name="Tonouchi A."/>
            <person name="Kaku N."/>
            <person name="Honma S."/>
            <person name="Ueki K."/>
        </authorList>
    </citation>
    <scope>NUCLEOTIDE SEQUENCE [LARGE SCALE GENOMIC DNA]</scope>
    <source>
        <strain evidence="2 3">E14</strain>
    </source>
</reference>
<feature type="domain" description="Glycosyltransferase 2-like" evidence="1">
    <location>
        <begin position="5"/>
        <end position="161"/>
    </location>
</feature>
<dbReference type="Proteomes" id="UP001208567">
    <property type="component" value="Unassembled WGS sequence"/>
</dbReference>
<keyword evidence="2" id="KW-0808">Transferase</keyword>
<organism evidence="2 3">
    <name type="scientific">Clostridium omnivorum</name>
    <dbReference type="NCBI Taxonomy" id="1604902"/>
    <lineage>
        <taxon>Bacteria</taxon>
        <taxon>Bacillati</taxon>
        <taxon>Bacillota</taxon>
        <taxon>Clostridia</taxon>
        <taxon>Eubacteriales</taxon>
        <taxon>Clostridiaceae</taxon>
        <taxon>Clostridium</taxon>
    </lineage>
</organism>
<dbReference type="SUPFAM" id="SSF53448">
    <property type="entry name" value="Nucleotide-diphospho-sugar transferases"/>
    <property type="match status" value="1"/>
</dbReference>
<dbReference type="InterPro" id="IPR029044">
    <property type="entry name" value="Nucleotide-diphossugar_trans"/>
</dbReference>
<evidence type="ECO:0000259" key="1">
    <source>
        <dbReference type="Pfam" id="PF00535"/>
    </source>
</evidence>
<dbReference type="Pfam" id="PF00535">
    <property type="entry name" value="Glycos_transf_2"/>
    <property type="match status" value="1"/>
</dbReference>
<name>A0ABQ5N355_9CLOT</name>
<keyword evidence="3" id="KW-1185">Reference proteome</keyword>
<evidence type="ECO:0000313" key="2">
    <source>
        <dbReference type="EMBL" id="GLC29643.1"/>
    </source>
</evidence>
<evidence type="ECO:0000313" key="3">
    <source>
        <dbReference type="Proteomes" id="UP001208567"/>
    </source>
</evidence>
<dbReference type="CDD" id="cd04179">
    <property type="entry name" value="DPM_DPG-synthase_like"/>
    <property type="match status" value="1"/>
</dbReference>
<dbReference type="EMBL" id="BRXR01000001">
    <property type="protein sequence ID" value="GLC29643.1"/>
    <property type="molecule type" value="Genomic_DNA"/>
</dbReference>
<dbReference type="PANTHER" id="PTHR10859">
    <property type="entry name" value="GLYCOSYL TRANSFERASE"/>
    <property type="match status" value="1"/>
</dbReference>
<sequence length="228" mass="25680">MKVLIIIPAYNEEKNLPKLINDIKRTCPDYDVLIVNDCSTDNTKSLQLNNSITKIDLPSNLGIGGSVQTGYKYAYYNNYDIAVQVDGDGQHDVIYIDSLIKEVTSGADLCLGSRFIDKQGFQSTKLRRIGIKYFSSLIYMVSGLKVTDPTSGFRACNKKAIKLFAKYYPTDYPEPETLVYLKRKKLCVKEVSVVMKERTSGKSSINFIKSIYYFIKVSMAVCFASMAK</sequence>
<proteinExistence type="predicted"/>
<dbReference type="PANTHER" id="PTHR10859:SF114">
    <property type="entry name" value="DOLICHOL-PHOSPHATE MANNOSYLTRANSFERASE"/>
    <property type="match status" value="1"/>
</dbReference>